<evidence type="ECO:0000313" key="2">
    <source>
        <dbReference type="Proteomes" id="UP000715781"/>
    </source>
</evidence>
<comment type="caution">
    <text evidence="1">The sequence shown here is derived from an EMBL/GenBank/DDBJ whole genome shotgun (WGS) entry which is preliminary data.</text>
</comment>
<organism evidence="1 2">
    <name type="scientific">Mojavia pulchra JT2-VF2</name>
    <dbReference type="NCBI Taxonomy" id="287848"/>
    <lineage>
        <taxon>Bacteria</taxon>
        <taxon>Bacillati</taxon>
        <taxon>Cyanobacteriota</taxon>
        <taxon>Cyanophyceae</taxon>
        <taxon>Nostocales</taxon>
        <taxon>Nostocaceae</taxon>
    </lineage>
</organism>
<evidence type="ECO:0000313" key="1">
    <source>
        <dbReference type="EMBL" id="MBW4564679.1"/>
    </source>
</evidence>
<dbReference type="AlphaFoldDB" id="A0A951UIZ6"/>
<name>A0A951UIZ6_9NOST</name>
<dbReference type="EMBL" id="JAHHHN010000024">
    <property type="protein sequence ID" value="MBW4564679.1"/>
    <property type="molecule type" value="Genomic_DNA"/>
</dbReference>
<protein>
    <submittedName>
        <fullName evidence="1">Uncharacterized protein</fullName>
    </submittedName>
</protein>
<dbReference type="Pfam" id="PF19991">
    <property type="entry name" value="HMA_2"/>
    <property type="match status" value="1"/>
</dbReference>
<gene>
    <name evidence="1" type="ORF">KME32_26860</name>
</gene>
<dbReference type="Proteomes" id="UP000715781">
    <property type="component" value="Unassembled WGS sequence"/>
</dbReference>
<accession>A0A951UIZ6</accession>
<reference evidence="1" key="2">
    <citation type="journal article" date="2022" name="Microbiol. Resour. Announc.">
        <title>Metagenome Sequencing to Explore Phylogenomics of Terrestrial Cyanobacteria.</title>
        <authorList>
            <person name="Ward R.D."/>
            <person name="Stajich J.E."/>
            <person name="Johansen J.R."/>
            <person name="Huntemann M."/>
            <person name="Clum A."/>
            <person name="Foster B."/>
            <person name="Foster B."/>
            <person name="Roux S."/>
            <person name="Palaniappan K."/>
            <person name="Varghese N."/>
            <person name="Mukherjee S."/>
            <person name="Reddy T.B.K."/>
            <person name="Daum C."/>
            <person name="Copeland A."/>
            <person name="Chen I.A."/>
            <person name="Ivanova N.N."/>
            <person name="Kyrpides N.C."/>
            <person name="Shapiro N."/>
            <person name="Eloe-Fadrosh E.A."/>
            <person name="Pietrasiak N."/>
        </authorList>
    </citation>
    <scope>NUCLEOTIDE SEQUENCE</scope>
    <source>
        <strain evidence="1">JT2-VF2</strain>
    </source>
</reference>
<proteinExistence type="predicted"/>
<sequence>MEGSGSLLGSHPNQETSREFYSITYALPGQVGFCVPRISIDRKYSQRLLALLQEERGIITHQVNRNAGSLLITYQPGEMSDVEMRSHLANLIESASNAAVIKPQPVTVQTTEQHPTKVAYSIAHAIPGRVRFRVPQIASDPKYVQRLESLLQEDPAVTSERVNRDAASIVITYKTGILKDSHKRMQSVLQAALSHLESLIQSASDRVARPTAQPHSLRLPQNKALRKPVLEEQAWQYTGDRTITNKHATSRI</sequence>
<reference evidence="1" key="1">
    <citation type="submission" date="2021-05" db="EMBL/GenBank/DDBJ databases">
        <authorList>
            <person name="Pietrasiak N."/>
            <person name="Ward R."/>
            <person name="Stajich J.E."/>
            <person name="Kurbessoian T."/>
        </authorList>
    </citation>
    <scope>NUCLEOTIDE SEQUENCE</scope>
    <source>
        <strain evidence="1">JT2-VF2</strain>
    </source>
</reference>